<keyword evidence="4" id="KW-1185">Reference proteome</keyword>
<evidence type="ECO:0000313" key="3">
    <source>
        <dbReference type="EnsemblMetazoa" id="PPA40606.1"/>
    </source>
</evidence>
<keyword evidence="2" id="KW-0732">Signal</keyword>
<feature type="chain" id="PRO_5044292472" evidence="2">
    <location>
        <begin position="20"/>
        <end position="154"/>
    </location>
</feature>
<protein>
    <submittedName>
        <fullName evidence="3">Uncharacterized protein</fullName>
    </submittedName>
</protein>
<reference evidence="3" key="2">
    <citation type="submission" date="2022-06" db="UniProtKB">
        <authorList>
            <consortium name="EnsemblMetazoa"/>
        </authorList>
    </citation>
    <scope>IDENTIFICATION</scope>
    <source>
        <strain evidence="3">PS312</strain>
    </source>
</reference>
<sequence length="154" mass="16586">MFHSLPLLLLTSFITVVLSCAPHKPKRHNPPSHSEPPTTTTTTTTTPPPPPIPCDASLFPAWPIAECAVAYPIPRVCSDAIITTTAYTCTSGSKPVATGGPPTPMNKIFDNVKCDQTTGQWMYTDEQKLNTFGQSSIKDLLGTPFAPIRFGCVQ</sequence>
<proteinExistence type="predicted"/>
<evidence type="ECO:0000256" key="2">
    <source>
        <dbReference type="SAM" id="SignalP"/>
    </source>
</evidence>
<accession>A0A2A6C288</accession>
<reference evidence="4" key="1">
    <citation type="journal article" date="2008" name="Nat. Genet.">
        <title>The Pristionchus pacificus genome provides a unique perspective on nematode lifestyle and parasitism.</title>
        <authorList>
            <person name="Dieterich C."/>
            <person name="Clifton S.W."/>
            <person name="Schuster L.N."/>
            <person name="Chinwalla A."/>
            <person name="Delehaunty K."/>
            <person name="Dinkelacker I."/>
            <person name="Fulton L."/>
            <person name="Fulton R."/>
            <person name="Godfrey J."/>
            <person name="Minx P."/>
            <person name="Mitreva M."/>
            <person name="Roeseler W."/>
            <person name="Tian H."/>
            <person name="Witte H."/>
            <person name="Yang S.P."/>
            <person name="Wilson R.K."/>
            <person name="Sommer R.J."/>
        </authorList>
    </citation>
    <scope>NUCLEOTIDE SEQUENCE [LARGE SCALE GENOMIC DNA]</scope>
    <source>
        <strain evidence="4">PS312</strain>
    </source>
</reference>
<evidence type="ECO:0000256" key="1">
    <source>
        <dbReference type="SAM" id="MobiDB-lite"/>
    </source>
</evidence>
<feature type="compositionally biased region" description="Low complexity" evidence="1">
    <location>
        <begin position="36"/>
        <end position="45"/>
    </location>
</feature>
<evidence type="ECO:0000313" key="4">
    <source>
        <dbReference type="Proteomes" id="UP000005239"/>
    </source>
</evidence>
<dbReference type="AlphaFoldDB" id="A0A2A6C288"/>
<name>A0A2A6C288_PRIPA</name>
<accession>A0A8R1UZK2</accession>
<dbReference type="Proteomes" id="UP000005239">
    <property type="component" value="Unassembled WGS sequence"/>
</dbReference>
<feature type="signal peptide" evidence="2">
    <location>
        <begin position="1"/>
        <end position="19"/>
    </location>
</feature>
<feature type="region of interest" description="Disordered" evidence="1">
    <location>
        <begin position="23"/>
        <end position="50"/>
    </location>
</feature>
<dbReference type="EnsemblMetazoa" id="PPA40606.1">
    <property type="protein sequence ID" value="PPA40606.1"/>
    <property type="gene ID" value="WBGene00278975"/>
</dbReference>
<organism evidence="3 4">
    <name type="scientific">Pristionchus pacificus</name>
    <name type="common">Parasitic nematode worm</name>
    <dbReference type="NCBI Taxonomy" id="54126"/>
    <lineage>
        <taxon>Eukaryota</taxon>
        <taxon>Metazoa</taxon>
        <taxon>Ecdysozoa</taxon>
        <taxon>Nematoda</taxon>
        <taxon>Chromadorea</taxon>
        <taxon>Rhabditida</taxon>
        <taxon>Rhabditina</taxon>
        <taxon>Diplogasteromorpha</taxon>
        <taxon>Diplogasteroidea</taxon>
        <taxon>Neodiplogasteridae</taxon>
        <taxon>Pristionchus</taxon>
    </lineage>
</organism>
<gene>
    <name evidence="3" type="primary">WBGene00278975</name>
</gene>